<reference evidence="3" key="1">
    <citation type="submission" date="2017-07" db="EMBL/GenBank/DDBJ databases">
        <title>Taro Niue Genome Assembly and Annotation.</title>
        <authorList>
            <person name="Atibalentja N."/>
            <person name="Keating K."/>
            <person name="Fields C.J."/>
        </authorList>
    </citation>
    <scope>NUCLEOTIDE SEQUENCE</scope>
    <source>
        <strain evidence="3">Niue_2</strain>
        <tissue evidence="3">Leaf</tissue>
    </source>
</reference>
<feature type="region of interest" description="Disordered" evidence="1">
    <location>
        <begin position="117"/>
        <end position="155"/>
    </location>
</feature>
<proteinExistence type="predicted"/>
<keyword evidence="2" id="KW-0472">Membrane</keyword>
<evidence type="ECO:0000313" key="3">
    <source>
        <dbReference type="EMBL" id="MQM18829.1"/>
    </source>
</evidence>
<dbReference type="EMBL" id="NMUH01008468">
    <property type="protein sequence ID" value="MQM18829.1"/>
    <property type="molecule type" value="Genomic_DNA"/>
</dbReference>
<keyword evidence="2" id="KW-1133">Transmembrane helix</keyword>
<sequence length="403" mass="44813">MVYINTSKETQLSRVGLGRYHIRRSRFQKLGSLSSWPLHPLATSGAYRQGVKMKKEQHRHHDLHSLLHHRRSILFRAAGFVLVFTLGYALGFLSVPRPSSSAAPRALTSSSYLHLNSIDGADSSPPNPNSRYPGARSPPNEEGDGQQLQPTTKQPVAPDFFRFRKQCAPPLPKEEILPTLFDRLFNGTSPFAGFPPPHAAPLLRPNRLRGWGSKAPVFQSLIEAVRPRVIVEVGTFLGASALHMANLTSDLGTIILCLDDFRGWPGFRRMPPPKKDLFKDIADLNGDVVLMYQFMQNVVASGEEDRVLPVPFSTASGLAALCEWGVYADLVEVDAGHDFHSAWQDINLAWEVVRPGGIMFGHDYHNSADRHGVRRAVDLFARTKGLRVQPNGQHWVLHPPKAL</sequence>
<accession>A0A843XH24</accession>
<dbReference type="Gene3D" id="3.40.50.150">
    <property type="entry name" value="Vaccinia Virus protein VP39"/>
    <property type="match status" value="1"/>
</dbReference>
<feature type="transmembrane region" description="Helical" evidence="2">
    <location>
        <begin position="73"/>
        <end position="95"/>
    </location>
</feature>
<protein>
    <submittedName>
        <fullName evidence="3">Uncharacterized protein</fullName>
    </submittedName>
</protein>
<keyword evidence="2" id="KW-0812">Transmembrane</keyword>
<comment type="caution">
    <text evidence="3">The sequence shown here is derived from an EMBL/GenBank/DDBJ whole genome shotgun (WGS) entry which is preliminary data.</text>
</comment>
<organism evidence="3 4">
    <name type="scientific">Colocasia esculenta</name>
    <name type="common">Wild taro</name>
    <name type="synonym">Arum esculentum</name>
    <dbReference type="NCBI Taxonomy" id="4460"/>
    <lineage>
        <taxon>Eukaryota</taxon>
        <taxon>Viridiplantae</taxon>
        <taxon>Streptophyta</taxon>
        <taxon>Embryophyta</taxon>
        <taxon>Tracheophyta</taxon>
        <taxon>Spermatophyta</taxon>
        <taxon>Magnoliopsida</taxon>
        <taxon>Liliopsida</taxon>
        <taxon>Araceae</taxon>
        <taxon>Aroideae</taxon>
        <taxon>Colocasieae</taxon>
        <taxon>Colocasia</taxon>
    </lineage>
</organism>
<evidence type="ECO:0000256" key="1">
    <source>
        <dbReference type="SAM" id="MobiDB-lite"/>
    </source>
</evidence>
<dbReference type="OrthoDB" id="186626at2759"/>
<evidence type="ECO:0000313" key="4">
    <source>
        <dbReference type="Proteomes" id="UP000652761"/>
    </source>
</evidence>
<dbReference type="Pfam" id="PF13578">
    <property type="entry name" value="Methyltransf_24"/>
    <property type="match status" value="1"/>
</dbReference>
<evidence type="ECO:0000256" key="2">
    <source>
        <dbReference type="SAM" id="Phobius"/>
    </source>
</evidence>
<dbReference type="Proteomes" id="UP000652761">
    <property type="component" value="Unassembled WGS sequence"/>
</dbReference>
<dbReference type="InterPro" id="IPR029063">
    <property type="entry name" value="SAM-dependent_MTases_sf"/>
</dbReference>
<dbReference type="PANTHER" id="PTHR37909">
    <property type="entry name" value="S-ADENOSYL-L-METHIONINE-DEPENDENT METHYLTRANSFERASES SUPERFAMILY PROTEIN"/>
    <property type="match status" value="1"/>
</dbReference>
<keyword evidence="4" id="KW-1185">Reference proteome</keyword>
<dbReference type="AlphaFoldDB" id="A0A843XH24"/>
<dbReference type="SUPFAM" id="SSF53335">
    <property type="entry name" value="S-adenosyl-L-methionine-dependent methyltransferases"/>
    <property type="match status" value="1"/>
</dbReference>
<gene>
    <name evidence="3" type="ORF">Taro_051825</name>
</gene>
<name>A0A843XH24_COLES</name>
<dbReference type="PANTHER" id="PTHR37909:SF1">
    <property type="entry name" value="S-ADENOSYL-L-METHIONINE-DEPENDENT METHYLTRANSFERASES SUPERFAMILY PROTEIN"/>
    <property type="match status" value="1"/>
</dbReference>